<dbReference type="OrthoDB" id="6638546at2"/>
<feature type="non-terminal residue" evidence="1">
    <location>
        <position position="66"/>
    </location>
</feature>
<organism evidence="1 2">
    <name type="scientific">Pantoea coffeiphila</name>
    <dbReference type="NCBI Taxonomy" id="1465635"/>
    <lineage>
        <taxon>Bacteria</taxon>
        <taxon>Pseudomonadati</taxon>
        <taxon>Pseudomonadota</taxon>
        <taxon>Gammaproteobacteria</taxon>
        <taxon>Enterobacterales</taxon>
        <taxon>Erwiniaceae</taxon>
        <taxon>Pantoea</taxon>
    </lineage>
</organism>
<evidence type="ECO:0000313" key="1">
    <source>
        <dbReference type="EMBL" id="PRD12333.1"/>
    </source>
</evidence>
<gene>
    <name evidence="1" type="ORF">CQW29_27085</name>
</gene>
<dbReference type="RefSeq" id="WP_146114215.1">
    <property type="nucleotide sequence ID" value="NZ_PDET01000051.1"/>
</dbReference>
<dbReference type="Proteomes" id="UP000239181">
    <property type="component" value="Unassembled WGS sequence"/>
</dbReference>
<accession>A0A2S9I3F9</accession>
<proteinExistence type="predicted"/>
<comment type="caution">
    <text evidence="1">The sequence shown here is derived from an EMBL/GenBank/DDBJ whole genome shotgun (WGS) entry which is preliminary data.</text>
</comment>
<dbReference type="EMBL" id="PDET01000051">
    <property type="protein sequence ID" value="PRD12333.1"/>
    <property type="molecule type" value="Genomic_DNA"/>
</dbReference>
<protein>
    <submittedName>
        <fullName evidence="1">Uncharacterized protein</fullName>
    </submittedName>
</protein>
<name>A0A2S9I3F9_9GAMM</name>
<dbReference type="AlphaFoldDB" id="A0A2S9I3F9"/>
<sequence length="66" mass="6873">MNGLIQRHVGVVADTGIKFYRDRSINSGTTALFDMSAGGDFGGGKNISAGAQIKSLTYEDSVASFA</sequence>
<keyword evidence="2" id="KW-1185">Reference proteome</keyword>
<evidence type="ECO:0000313" key="2">
    <source>
        <dbReference type="Proteomes" id="UP000239181"/>
    </source>
</evidence>
<reference evidence="1 2" key="1">
    <citation type="submission" date="2017-10" db="EMBL/GenBank/DDBJ databases">
        <title>Draft genome of two endophytic bacteria isolated from 'guarana' Paullinia cupana (Mart.) Ducke.</title>
        <authorList>
            <person name="Siqueira K.A."/>
            <person name="Liotti R.G."/>
            <person name="Mendes T.A."/>
            <person name="Soares M.A."/>
        </authorList>
    </citation>
    <scope>NUCLEOTIDE SEQUENCE [LARGE SCALE GENOMIC DNA]</scope>
    <source>
        <strain evidence="1 2">342</strain>
    </source>
</reference>